<protein>
    <submittedName>
        <fullName evidence="1">Uncharacterized protein</fullName>
    </submittedName>
</protein>
<dbReference type="EMBL" id="QCYK01000001">
    <property type="protein sequence ID" value="PUZ29360.1"/>
    <property type="molecule type" value="Genomic_DNA"/>
</dbReference>
<dbReference type="AlphaFoldDB" id="A0A2T7BNZ2"/>
<reference evidence="1 2" key="1">
    <citation type="submission" date="2018-04" db="EMBL/GenBank/DDBJ databases">
        <title>Chitinophaga fuyangensis sp. nov., isolated from soil in a chemical factory.</title>
        <authorList>
            <person name="Chen K."/>
        </authorList>
    </citation>
    <scope>NUCLEOTIDE SEQUENCE [LARGE SCALE GENOMIC DNA]</scope>
    <source>
        <strain evidence="1 2">LY-1</strain>
    </source>
</reference>
<sequence length="216" mass="24694">MKKIDKQRLEIVLHYDMDDRYQKVYEQFRAHFSVFSRSSGIWQYLNAQSTYDQKRNAGAGKLIDRVRVRGVFDNSIPAPYFVTNVAIPCILLSNLEMYFLPERLLIRRGNTFAAVFYKNLQISGSTIRFIESDPLPSDAVVVDYTWQYVNKNGGPDRRFNNNRKLPVCNYSEYKFTSGTGIFEIITTSKVAVMDPFANFLAAIGGLQARMEGGLIA</sequence>
<dbReference type="Proteomes" id="UP000244450">
    <property type="component" value="Unassembled WGS sequence"/>
</dbReference>
<gene>
    <name evidence="1" type="ORF">DCC81_07865</name>
</gene>
<proteinExistence type="predicted"/>
<evidence type="ECO:0000313" key="2">
    <source>
        <dbReference type="Proteomes" id="UP000244450"/>
    </source>
</evidence>
<organism evidence="1 2">
    <name type="scientific">Chitinophaga parva</name>
    <dbReference type="NCBI Taxonomy" id="2169414"/>
    <lineage>
        <taxon>Bacteria</taxon>
        <taxon>Pseudomonadati</taxon>
        <taxon>Bacteroidota</taxon>
        <taxon>Chitinophagia</taxon>
        <taxon>Chitinophagales</taxon>
        <taxon>Chitinophagaceae</taxon>
        <taxon>Chitinophaga</taxon>
    </lineage>
</organism>
<name>A0A2T7BNZ2_9BACT</name>
<evidence type="ECO:0000313" key="1">
    <source>
        <dbReference type="EMBL" id="PUZ29360.1"/>
    </source>
</evidence>
<keyword evidence="2" id="KW-1185">Reference proteome</keyword>
<accession>A0A2T7BNZ2</accession>
<dbReference type="OrthoDB" id="9806903at2"/>
<comment type="caution">
    <text evidence="1">The sequence shown here is derived from an EMBL/GenBank/DDBJ whole genome shotgun (WGS) entry which is preliminary data.</text>
</comment>